<feature type="compositionally biased region" description="Basic residues" evidence="4">
    <location>
        <begin position="589"/>
        <end position="599"/>
    </location>
</feature>
<gene>
    <name evidence="5" type="ORF">FA09DRAFT_330257</name>
</gene>
<feature type="region of interest" description="Disordered" evidence="4">
    <location>
        <begin position="507"/>
        <end position="701"/>
    </location>
</feature>
<dbReference type="STRING" id="58919.A0A316Z7M4"/>
<dbReference type="GO" id="GO:1904263">
    <property type="term" value="P:positive regulation of TORC1 signaling"/>
    <property type="evidence" value="ECO:0007669"/>
    <property type="project" value="TreeGrafter"/>
</dbReference>
<feature type="repeat" description="WD" evidence="3">
    <location>
        <begin position="226"/>
        <end position="271"/>
    </location>
</feature>
<evidence type="ECO:0000256" key="1">
    <source>
        <dbReference type="ARBA" id="ARBA00022574"/>
    </source>
</evidence>
<reference evidence="5 6" key="1">
    <citation type="journal article" date="2018" name="Mol. Biol. Evol.">
        <title>Broad Genomic Sampling Reveals a Smut Pathogenic Ancestry of the Fungal Clade Ustilaginomycotina.</title>
        <authorList>
            <person name="Kijpornyongpan T."/>
            <person name="Mondo S.J."/>
            <person name="Barry K."/>
            <person name="Sandor L."/>
            <person name="Lee J."/>
            <person name="Lipzen A."/>
            <person name="Pangilinan J."/>
            <person name="LaButti K."/>
            <person name="Hainaut M."/>
            <person name="Henrissat B."/>
            <person name="Grigoriev I.V."/>
            <person name="Spatafora J.W."/>
            <person name="Aime M.C."/>
        </authorList>
    </citation>
    <scope>NUCLEOTIDE SEQUENCE [LARGE SCALE GENOMIC DNA]</scope>
    <source>
        <strain evidence="5 6">MCA 4186</strain>
    </source>
</reference>
<dbReference type="PROSITE" id="PS00678">
    <property type="entry name" value="WD_REPEATS_1"/>
    <property type="match status" value="1"/>
</dbReference>
<evidence type="ECO:0000256" key="2">
    <source>
        <dbReference type="ARBA" id="ARBA00022737"/>
    </source>
</evidence>
<accession>A0A316Z7M4</accession>
<dbReference type="PANTHER" id="PTHR46170">
    <property type="entry name" value="GATOR COMPLEX PROTEIN WDR59"/>
    <property type="match status" value="1"/>
</dbReference>
<feature type="compositionally biased region" description="Basic and acidic residues" evidence="4">
    <location>
        <begin position="653"/>
        <end position="666"/>
    </location>
</feature>
<evidence type="ECO:0000313" key="5">
    <source>
        <dbReference type="EMBL" id="PWN97571.1"/>
    </source>
</evidence>
<dbReference type="PROSITE" id="PS50294">
    <property type="entry name" value="WD_REPEATS_REGION"/>
    <property type="match status" value="1"/>
</dbReference>
<feature type="compositionally biased region" description="Polar residues" evidence="4">
    <location>
        <begin position="681"/>
        <end position="692"/>
    </location>
</feature>
<dbReference type="AlphaFoldDB" id="A0A316Z7M4"/>
<feature type="region of interest" description="Disordered" evidence="4">
    <location>
        <begin position="988"/>
        <end position="1068"/>
    </location>
</feature>
<dbReference type="InterPro" id="IPR019775">
    <property type="entry name" value="WD40_repeat_CS"/>
</dbReference>
<feature type="region of interest" description="Disordered" evidence="4">
    <location>
        <begin position="394"/>
        <end position="477"/>
    </location>
</feature>
<evidence type="ECO:0000256" key="4">
    <source>
        <dbReference type="SAM" id="MobiDB-lite"/>
    </source>
</evidence>
<feature type="compositionally biased region" description="Basic residues" evidence="4">
    <location>
        <begin position="997"/>
        <end position="1007"/>
    </location>
</feature>
<dbReference type="GeneID" id="37270075"/>
<dbReference type="GO" id="GO:0035591">
    <property type="term" value="F:signaling adaptor activity"/>
    <property type="evidence" value="ECO:0007669"/>
    <property type="project" value="TreeGrafter"/>
</dbReference>
<dbReference type="InterPro" id="IPR036322">
    <property type="entry name" value="WD40_repeat_dom_sf"/>
</dbReference>
<dbReference type="SMART" id="SM00320">
    <property type="entry name" value="WD40"/>
    <property type="match status" value="5"/>
</dbReference>
<sequence length="1179" mass="126557">MPGALDSDACPAANRDVVLAARKGLFIVDLENPYDTPRFLAHSSRWEVADCQWNPHPARAHWVASTSNQKLLVWNLDRPESQLHPPAAAQPVHLPSAASLRGMSGATAASMPSLPSYRQPATAAAAPRISRSSAVEHVLHAHGRGITDINWSPFHPDVLASCGIDSWTWAWDMRDPGRPKQGYSAWNAAATQVKWNRASPHRLATSCDNKVLIWDDRKGALPLATIEAHESKIYGIDWSRDTSLGLDRLITCSLDGSVKYWDLASPAAQRAVGHRELVTEPEAVIETPTPVWRARHLPFGSGIMTLPQRGDTSLSMWSKERPDAPVERFVGHRDIVKEYLFRTRGGNNRDNDDREWQLLTWSKDQTLRLWPVSEEATRAVGHKPGGRINVLHTRANARDISFRNPPSDAQAHTRMESADQTPATASSILPPTDATWSLLSGRGSGTRLSGTSPYGSSAMGGAGGNGSPSGPLSSSLGHTAAASFSKHARSFSDLAGAEGNWQLPLSRSAGAQAPGSSLAAPVPATRTLRHSSSYQRPAVGSATMSAGSHVLGQSQRSSLHRMDTNERQREALRRKQGKEPERERDKERRQRRREQGRHRQQQEEHAAAASAGFMTRGAGGQAEQWGMGSARMRPKRGAGFDAVGWISGIRMQPETRRPRRTEREEGNGSSSARGMSGSRATLTGNAEAQLSESEAGATTDHELDAPDAAQTLGEEVMAISKYLSRVTFERIEIAQRTCTCSLYGPWGIERGMPAFLRVTFVYPSAYPAKAPRFELEHNASVPLKTRAFLLRNLSAILGTHARQQVAHAMEEELESLAGTASVSEAATAPLYTGVPSMEACLRFLLGESLAADTVPGTPGVAPPLVNDTEDESEDEEAVLQLRLPPQTCGASFGPNGELVTFSSHHISPRLVGSVPLAALAGSTTGSVLGSVTDASAAGAADGARFLHSYGALSSAMASLARLATHDGADGVGDLDVVQLINSEFLRRRLQRSESKSRSSKGRSRSKMRANMGLLDSGSVQPRRSRSTSPFPRSMPALGSGGMMRPSTSARISPHTRAPPGSNGSAGGCTVRIYDLRQLEPMRPMLLGSPHVPRRRSNLLPGSPTTTPTNERRDPLASVLLMRGASSSSHASNGSRAAAVRPASPRSTTIRAPAPLPRPSSSLQRAAAAELMKPSSDPSA</sequence>
<feature type="compositionally biased region" description="Low complexity" evidence="4">
    <location>
        <begin position="468"/>
        <end position="477"/>
    </location>
</feature>
<name>A0A316Z7M4_9BASI</name>
<organism evidence="5 6">
    <name type="scientific">Tilletiopsis washingtonensis</name>
    <dbReference type="NCBI Taxonomy" id="58919"/>
    <lineage>
        <taxon>Eukaryota</taxon>
        <taxon>Fungi</taxon>
        <taxon>Dikarya</taxon>
        <taxon>Basidiomycota</taxon>
        <taxon>Ustilaginomycotina</taxon>
        <taxon>Exobasidiomycetes</taxon>
        <taxon>Entylomatales</taxon>
        <taxon>Entylomatales incertae sedis</taxon>
        <taxon>Tilletiopsis</taxon>
    </lineage>
</organism>
<feature type="compositionally biased region" description="Gly residues" evidence="4">
    <location>
        <begin position="458"/>
        <end position="467"/>
    </location>
</feature>
<keyword evidence="2" id="KW-0677">Repeat</keyword>
<dbReference type="Pfam" id="PF00400">
    <property type="entry name" value="WD40"/>
    <property type="match status" value="1"/>
</dbReference>
<feature type="compositionally biased region" description="Polar residues" evidence="4">
    <location>
        <begin position="542"/>
        <end position="557"/>
    </location>
</feature>
<dbReference type="SUPFAM" id="SSF50978">
    <property type="entry name" value="WD40 repeat-like"/>
    <property type="match status" value="1"/>
</dbReference>
<dbReference type="InterPro" id="IPR015943">
    <property type="entry name" value="WD40/YVTN_repeat-like_dom_sf"/>
</dbReference>
<dbReference type="PANTHER" id="PTHR46170:SF1">
    <property type="entry name" value="GATOR COMPLEX PROTEIN WDR59"/>
    <property type="match status" value="1"/>
</dbReference>
<feature type="compositionally biased region" description="Polar residues" evidence="4">
    <location>
        <begin position="418"/>
        <end position="429"/>
    </location>
</feature>
<dbReference type="InterPro" id="IPR001680">
    <property type="entry name" value="WD40_rpt"/>
</dbReference>
<dbReference type="GO" id="GO:0034198">
    <property type="term" value="P:cellular response to amino acid starvation"/>
    <property type="evidence" value="ECO:0007669"/>
    <property type="project" value="TreeGrafter"/>
</dbReference>
<feature type="compositionally biased region" description="Low complexity" evidence="4">
    <location>
        <begin position="437"/>
        <end position="457"/>
    </location>
</feature>
<protein>
    <submittedName>
        <fullName evidence="5">Uncharacterized protein</fullName>
    </submittedName>
</protein>
<feature type="compositionally biased region" description="Basic and acidic residues" evidence="4">
    <location>
        <begin position="560"/>
        <end position="588"/>
    </location>
</feature>
<dbReference type="InterPro" id="IPR049567">
    <property type="entry name" value="WDR59-like"/>
</dbReference>
<dbReference type="EMBL" id="KZ819294">
    <property type="protein sequence ID" value="PWN97571.1"/>
    <property type="molecule type" value="Genomic_DNA"/>
</dbReference>
<evidence type="ECO:0000313" key="6">
    <source>
        <dbReference type="Proteomes" id="UP000245946"/>
    </source>
</evidence>
<dbReference type="RefSeq" id="XP_025597850.1">
    <property type="nucleotide sequence ID" value="XM_025742531.1"/>
</dbReference>
<evidence type="ECO:0000256" key="3">
    <source>
        <dbReference type="PROSITE-ProRule" id="PRU00221"/>
    </source>
</evidence>
<feature type="compositionally biased region" description="Low complexity" evidence="4">
    <location>
        <begin position="1124"/>
        <end position="1165"/>
    </location>
</feature>
<keyword evidence="6" id="KW-1185">Reference proteome</keyword>
<dbReference type="GO" id="GO:0005774">
    <property type="term" value="C:vacuolar membrane"/>
    <property type="evidence" value="ECO:0007669"/>
    <property type="project" value="TreeGrafter"/>
</dbReference>
<dbReference type="Proteomes" id="UP000245946">
    <property type="component" value="Unassembled WGS sequence"/>
</dbReference>
<proteinExistence type="predicted"/>
<feature type="compositionally biased region" description="Low complexity" evidence="4">
    <location>
        <begin position="667"/>
        <end position="680"/>
    </location>
</feature>
<feature type="region of interest" description="Disordered" evidence="4">
    <location>
        <begin position="1084"/>
        <end position="1179"/>
    </location>
</feature>
<dbReference type="Gene3D" id="2.130.10.10">
    <property type="entry name" value="YVTN repeat-like/Quinoprotein amine dehydrogenase"/>
    <property type="match status" value="1"/>
</dbReference>
<dbReference type="PROSITE" id="PS50082">
    <property type="entry name" value="WD_REPEATS_2"/>
    <property type="match status" value="1"/>
</dbReference>
<dbReference type="OrthoDB" id="311712at2759"/>
<dbReference type="GO" id="GO:0035859">
    <property type="term" value="C:Seh1-associated complex"/>
    <property type="evidence" value="ECO:0007669"/>
    <property type="project" value="TreeGrafter"/>
</dbReference>
<feature type="compositionally biased region" description="Low complexity" evidence="4">
    <location>
        <begin position="1026"/>
        <end position="1035"/>
    </location>
</feature>
<keyword evidence="1 3" id="KW-0853">WD repeat</keyword>